<dbReference type="PANTHER" id="PTHR19920">
    <property type="entry name" value="WD40 PROTEIN CIAO1"/>
    <property type="match status" value="1"/>
</dbReference>
<dbReference type="InterPro" id="IPR028608">
    <property type="entry name" value="CIAO1/Cia1"/>
</dbReference>
<dbReference type="InterPro" id="IPR020472">
    <property type="entry name" value="WD40_PAC1"/>
</dbReference>
<feature type="repeat" description="WD" evidence="4">
    <location>
        <begin position="299"/>
        <end position="331"/>
    </location>
</feature>
<evidence type="ECO:0000256" key="3">
    <source>
        <dbReference type="HAMAP-Rule" id="MF_03037"/>
    </source>
</evidence>
<dbReference type="HAMAP" id="MF_03037">
    <property type="entry name" value="ciao1"/>
    <property type="match status" value="1"/>
</dbReference>
<dbReference type="SMART" id="SM00320">
    <property type="entry name" value="WD40"/>
    <property type="match status" value="7"/>
</dbReference>
<evidence type="ECO:0000256" key="4">
    <source>
        <dbReference type="PROSITE-ProRule" id="PRU00221"/>
    </source>
</evidence>
<protein>
    <recommendedName>
        <fullName evidence="3">Probable cytosolic iron-sulfur protein assembly protein CIAO1 homolog</fullName>
    </recommendedName>
</protein>
<dbReference type="EMBL" id="AGSI01000022">
    <property type="protein sequence ID" value="EIE18743.1"/>
    <property type="molecule type" value="Genomic_DNA"/>
</dbReference>
<comment type="similarity">
    <text evidence="3">Belongs to the WD repeat CIA1 family.</text>
</comment>
<dbReference type="SUPFAM" id="SSF50978">
    <property type="entry name" value="WD40 repeat-like"/>
    <property type="match status" value="1"/>
</dbReference>
<dbReference type="GO" id="GO:0097361">
    <property type="term" value="C:cytosolic [4Fe-4S] assembly targeting complex"/>
    <property type="evidence" value="ECO:0007669"/>
    <property type="project" value="InterPro"/>
</dbReference>
<sequence>MGELTQIQVLEGHTDRAWHVAWSPTGETLASCSGDKTVRLWTRTQPGSEEWVCSATLEEAQTRTIRCCSWSPDGRSLATASFDATTAIWEVQGGVWEQVALLEGHENEVKGVAWSPSGSLIATCSRDKSVWIWEALPGNEYECVDVKQGHTQDVKAVAWHPKGEILVSCSYDDTIKLWRESDDEWICEQTLSGPGIGHTSTVWGLAFEESGERMVSCSDDCTLRVWSCTSKDGEAWWRLLTTVSGSHERTIFSVDWSSSGAIASGSGDNTICVHEEEASSSADIDPLQKPSFTLAARQREAHPADVNCVRWNPADPTLLASAGDDGSVRLWRYRRRGAESGSGRAV</sequence>
<dbReference type="Proteomes" id="UP000007264">
    <property type="component" value="Unassembled WGS sequence"/>
</dbReference>
<keyword evidence="2" id="KW-0677">Repeat</keyword>
<comment type="caution">
    <text evidence="5">The sequence shown here is derived from an EMBL/GenBank/DDBJ whole genome shotgun (WGS) entry which is preliminary data.</text>
</comment>
<accession>I0YK24</accession>
<dbReference type="PRINTS" id="PR00320">
    <property type="entry name" value="GPROTEINBRPT"/>
</dbReference>
<feature type="repeat" description="WD" evidence="4">
    <location>
        <begin position="58"/>
        <end position="92"/>
    </location>
</feature>
<dbReference type="GO" id="GO:0016226">
    <property type="term" value="P:iron-sulfur cluster assembly"/>
    <property type="evidence" value="ECO:0007669"/>
    <property type="project" value="UniProtKB-UniRule"/>
</dbReference>
<evidence type="ECO:0000256" key="1">
    <source>
        <dbReference type="ARBA" id="ARBA00022574"/>
    </source>
</evidence>
<keyword evidence="1 4" id="KW-0853">WD repeat</keyword>
<dbReference type="CDD" id="cd00200">
    <property type="entry name" value="WD40"/>
    <property type="match status" value="1"/>
</dbReference>
<dbReference type="PROSITE" id="PS50082">
    <property type="entry name" value="WD_REPEATS_2"/>
    <property type="match status" value="6"/>
</dbReference>
<dbReference type="eggNOG" id="KOG0645">
    <property type="taxonomic scope" value="Eukaryota"/>
</dbReference>
<gene>
    <name evidence="5" type="ORF">COCSUDRAFT_38544</name>
</gene>
<reference evidence="5 6" key="1">
    <citation type="journal article" date="2012" name="Genome Biol.">
        <title>The genome of the polar eukaryotic microalga coccomyxa subellipsoidea reveals traits of cold adaptation.</title>
        <authorList>
            <person name="Blanc G."/>
            <person name="Agarkova I."/>
            <person name="Grimwood J."/>
            <person name="Kuo A."/>
            <person name="Brueggeman A."/>
            <person name="Dunigan D."/>
            <person name="Gurnon J."/>
            <person name="Ladunga I."/>
            <person name="Lindquist E."/>
            <person name="Lucas S."/>
            <person name="Pangilinan J."/>
            <person name="Proschold T."/>
            <person name="Salamov A."/>
            <person name="Schmutz J."/>
            <person name="Weeks D."/>
            <person name="Yamada T."/>
            <person name="Claverie J.M."/>
            <person name="Grigoriev I."/>
            <person name="Van Etten J."/>
            <person name="Lomsadze A."/>
            <person name="Borodovsky M."/>
        </authorList>
    </citation>
    <scope>NUCLEOTIDE SEQUENCE [LARGE SCALE GENOMIC DNA]</scope>
    <source>
        <strain evidence="5 6">C-169</strain>
    </source>
</reference>
<proteinExistence type="inferred from homology"/>
<feature type="repeat" description="WD" evidence="4">
    <location>
        <begin position="102"/>
        <end position="134"/>
    </location>
</feature>
<dbReference type="OrthoDB" id="284782at2759"/>
<dbReference type="Pfam" id="PF00400">
    <property type="entry name" value="WD40"/>
    <property type="match status" value="7"/>
</dbReference>
<dbReference type="AlphaFoldDB" id="I0YK24"/>
<evidence type="ECO:0000256" key="2">
    <source>
        <dbReference type="ARBA" id="ARBA00022737"/>
    </source>
</evidence>
<organism evidence="5 6">
    <name type="scientific">Coccomyxa subellipsoidea (strain C-169)</name>
    <name type="common">Green microalga</name>
    <dbReference type="NCBI Taxonomy" id="574566"/>
    <lineage>
        <taxon>Eukaryota</taxon>
        <taxon>Viridiplantae</taxon>
        <taxon>Chlorophyta</taxon>
        <taxon>core chlorophytes</taxon>
        <taxon>Trebouxiophyceae</taxon>
        <taxon>Trebouxiophyceae incertae sedis</taxon>
        <taxon>Coccomyxaceae</taxon>
        <taxon>Coccomyxa</taxon>
        <taxon>Coccomyxa subellipsoidea</taxon>
    </lineage>
</organism>
<dbReference type="Gene3D" id="2.130.10.10">
    <property type="entry name" value="YVTN repeat-like/Quinoprotein amine dehydrogenase"/>
    <property type="match status" value="2"/>
</dbReference>
<dbReference type="PANTHER" id="PTHR19920:SF0">
    <property type="entry name" value="CYTOSOLIC IRON-SULFUR PROTEIN ASSEMBLY PROTEIN CIAO1-RELATED"/>
    <property type="match status" value="1"/>
</dbReference>
<feature type="repeat" description="WD" evidence="4">
    <location>
        <begin position="147"/>
        <end position="178"/>
    </location>
</feature>
<comment type="function">
    <text evidence="3">Essential component of the cytosolic iron-sulfur (Fe/S) protein assembly machinery. Required for the maturation of extramitochondrial Fe/S proteins.</text>
</comment>
<evidence type="ECO:0000313" key="6">
    <source>
        <dbReference type="Proteomes" id="UP000007264"/>
    </source>
</evidence>
<dbReference type="InterPro" id="IPR019775">
    <property type="entry name" value="WD40_repeat_CS"/>
</dbReference>
<dbReference type="InterPro" id="IPR015943">
    <property type="entry name" value="WD40/YVTN_repeat-like_dom_sf"/>
</dbReference>
<dbReference type="PROSITE" id="PS50294">
    <property type="entry name" value="WD_REPEATS_REGION"/>
    <property type="match status" value="6"/>
</dbReference>
<dbReference type="RefSeq" id="XP_005643287.1">
    <property type="nucleotide sequence ID" value="XM_005643230.1"/>
</dbReference>
<dbReference type="InterPro" id="IPR036322">
    <property type="entry name" value="WD40_repeat_dom_sf"/>
</dbReference>
<dbReference type="InterPro" id="IPR001680">
    <property type="entry name" value="WD40_rpt"/>
</dbReference>
<feature type="repeat" description="WD" evidence="4">
    <location>
        <begin position="195"/>
        <end position="227"/>
    </location>
</feature>
<feature type="repeat" description="WD" evidence="4">
    <location>
        <begin position="10"/>
        <end position="41"/>
    </location>
</feature>
<keyword evidence="6" id="KW-1185">Reference proteome</keyword>
<name>I0YK24_COCSC</name>
<evidence type="ECO:0000313" key="5">
    <source>
        <dbReference type="EMBL" id="EIE18743.1"/>
    </source>
</evidence>
<dbReference type="PROSITE" id="PS00678">
    <property type="entry name" value="WD_REPEATS_1"/>
    <property type="match status" value="1"/>
</dbReference>
<dbReference type="KEGG" id="csl:COCSUDRAFT_38544"/>
<dbReference type="FunFam" id="2.130.10.10:FF:000136">
    <property type="entry name" value="Probable cytosolic iron-sulfur protein assembly protein CIAO1"/>
    <property type="match status" value="1"/>
</dbReference>
<dbReference type="GeneID" id="17036672"/>
<dbReference type="STRING" id="574566.I0YK24"/>